<protein>
    <recommendedName>
        <fullName evidence="9">1,3-beta-glucanosyltransferase</fullName>
        <ecNumber evidence="9">2.4.1.-</ecNumber>
    </recommendedName>
</protein>
<comment type="cofactor">
    <cofactor evidence="1">
        <name>FAD</name>
        <dbReference type="ChEBI" id="CHEBI:57692"/>
    </cofactor>
</comment>
<keyword evidence="9" id="KW-0449">Lipoprotein</keyword>
<evidence type="ECO:0000256" key="2">
    <source>
        <dbReference type="ARBA" id="ARBA00007528"/>
    </source>
</evidence>
<gene>
    <name evidence="11" type="ORF">MSAN_01896200</name>
</gene>
<accession>A0A8H6XQB8</accession>
<evidence type="ECO:0000259" key="10">
    <source>
        <dbReference type="Pfam" id="PF05199"/>
    </source>
</evidence>
<comment type="function">
    <text evidence="9">Splits internally a 1,3-beta-glucan molecule and transfers the newly generated reducing end (the donor) to the non-reducing end of another 1,3-beta-glucan molecule (the acceptor) forming a 1,3-beta linkage, resulting in the elongation of 1,3-beta-glucan chains in the cell wall.</text>
</comment>
<evidence type="ECO:0000256" key="5">
    <source>
        <dbReference type="ARBA" id="ARBA00022729"/>
    </source>
</evidence>
<keyword evidence="12" id="KW-1185">Reference proteome</keyword>
<keyword evidence="9" id="KW-0336">GPI-anchor</keyword>
<dbReference type="SUPFAM" id="SSF51445">
    <property type="entry name" value="(Trans)glycosidases"/>
    <property type="match status" value="1"/>
</dbReference>
<keyword evidence="9" id="KW-0808">Transferase</keyword>
<dbReference type="AlphaFoldDB" id="A0A8H6XQB8"/>
<dbReference type="InterPro" id="IPR007867">
    <property type="entry name" value="GMC_OxRtase_C"/>
</dbReference>
<comment type="similarity">
    <text evidence="2 9">Belongs to the glycosyl hydrolase 72 family.</text>
</comment>
<dbReference type="PANTHER" id="PTHR11552:SF201">
    <property type="entry name" value="GLUCOSE-METHANOL-CHOLINE OXIDOREDUCTASE N-TERMINAL DOMAIN-CONTAINING PROTEIN"/>
    <property type="match status" value="1"/>
</dbReference>
<dbReference type="GO" id="GO:0005886">
    <property type="term" value="C:plasma membrane"/>
    <property type="evidence" value="ECO:0007669"/>
    <property type="project" value="UniProtKB-SubCell"/>
</dbReference>
<dbReference type="InterPro" id="IPR004886">
    <property type="entry name" value="Glucanosyltransferase"/>
</dbReference>
<evidence type="ECO:0000256" key="7">
    <source>
        <dbReference type="ARBA" id="ARBA00023002"/>
    </source>
</evidence>
<dbReference type="OrthoDB" id="269227at2759"/>
<evidence type="ECO:0000256" key="8">
    <source>
        <dbReference type="ARBA" id="ARBA00023180"/>
    </source>
</evidence>
<dbReference type="EC" id="2.4.1.-" evidence="9"/>
<dbReference type="InterPro" id="IPR017853">
    <property type="entry name" value="GH"/>
</dbReference>
<dbReference type="Pfam" id="PF05199">
    <property type="entry name" value="GMC_oxred_C"/>
    <property type="match status" value="1"/>
</dbReference>
<sequence length="196" mass="21025">MPSKLLAAVDPAYWAHPLDVAAQVGGIKLARRMLVAPPLDSIYAGEFEPGANKTTDADIERWLRGVVASDNHEVGSLSMMPQSLGGVIDTSLKVYGTANVRVADASIIPFPVSAHLSSTVYMIGERPTWSTNLLDQYIDTINASSKYDNMFAYNVRNEVLTSGTNAAPFIKTAVCDIKAYLACIAPSALVAHPMLI</sequence>
<dbReference type="GO" id="GO:0050660">
    <property type="term" value="F:flavin adenine dinucleotide binding"/>
    <property type="evidence" value="ECO:0007669"/>
    <property type="project" value="InterPro"/>
</dbReference>
<dbReference type="GO" id="GO:0098552">
    <property type="term" value="C:side of membrane"/>
    <property type="evidence" value="ECO:0007669"/>
    <property type="project" value="UniProtKB-KW"/>
</dbReference>
<feature type="domain" description="Glucose-methanol-choline oxidoreductase C-terminal" evidence="10">
    <location>
        <begin position="8"/>
        <end position="124"/>
    </location>
</feature>
<comment type="subcellular location">
    <subcellularLocation>
        <location evidence="9">Cell membrane</location>
        <topology evidence="9">Lipid-anchor</topology>
        <topology evidence="9">GPI-anchor</topology>
    </subcellularLocation>
</comment>
<keyword evidence="7" id="KW-0560">Oxidoreductase</keyword>
<dbReference type="InterPro" id="IPR012132">
    <property type="entry name" value="GMC_OxRdtase"/>
</dbReference>
<evidence type="ECO:0000256" key="6">
    <source>
        <dbReference type="ARBA" id="ARBA00022827"/>
    </source>
</evidence>
<dbReference type="Gene3D" id="3.50.50.60">
    <property type="entry name" value="FAD/NAD(P)-binding domain"/>
    <property type="match status" value="1"/>
</dbReference>
<evidence type="ECO:0000256" key="9">
    <source>
        <dbReference type="RuleBase" id="RU361209"/>
    </source>
</evidence>
<evidence type="ECO:0000256" key="4">
    <source>
        <dbReference type="ARBA" id="ARBA00022630"/>
    </source>
</evidence>
<dbReference type="Gene3D" id="3.30.560.10">
    <property type="entry name" value="Glucose Oxidase, domain 3"/>
    <property type="match status" value="1"/>
</dbReference>
<name>A0A8H6XQB8_9AGAR</name>
<keyword evidence="8" id="KW-0325">Glycoprotein</keyword>
<keyword evidence="5" id="KW-0732">Signal</keyword>
<dbReference type="GO" id="GO:0016614">
    <property type="term" value="F:oxidoreductase activity, acting on CH-OH group of donors"/>
    <property type="evidence" value="ECO:0007669"/>
    <property type="project" value="InterPro"/>
</dbReference>
<dbReference type="PANTHER" id="PTHR11552">
    <property type="entry name" value="GLUCOSE-METHANOL-CHOLINE GMC OXIDOREDUCTASE"/>
    <property type="match status" value="1"/>
</dbReference>
<dbReference type="InterPro" id="IPR036188">
    <property type="entry name" value="FAD/NAD-bd_sf"/>
</dbReference>
<keyword evidence="6" id="KW-0274">FAD</keyword>
<comment type="caution">
    <text evidence="11">The sequence shown here is derived from an EMBL/GenBank/DDBJ whole genome shotgun (WGS) entry which is preliminary data.</text>
</comment>
<comment type="similarity">
    <text evidence="3">Belongs to the GMC oxidoreductase family.</text>
</comment>
<proteinExistence type="inferred from homology"/>
<organism evidence="11 12">
    <name type="scientific">Mycena sanguinolenta</name>
    <dbReference type="NCBI Taxonomy" id="230812"/>
    <lineage>
        <taxon>Eukaryota</taxon>
        <taxon>Fungi</taxon>
        <taxon>Dikarya</taxon>
        <taxon>Basidiomycota</taxon>
        <taxon>Agaricomycotina</taxon>
        <taxon>Agaricomycetes</taxon>
        <taxon>Agaricomycetidae</taxon>
        <taxon>Agaricales</taxon>
        <taxon>Marasmiineae</taxon>
        <taxon>Mycenaceae</taxon>
        <taxon>Mycena</taxon>
    </lineage>
</organism>
<keyword evidence="9" id="KW-0472">Membrane</keyword>
<dbReference type="Pfam" id="PF03198">
    <property type="entry name" value="Glyco_hydro_72"/>
    <property type="match status" value="1"/>
</dbReference>
<evidence type="ECO:0000256" key="3">
    <source>
        <dbReference type="ARBA" id="ARBA00010790"/>
    </source>
</evidence>
<evidence type="ECO:0000313" key="12">
    <source>
        <dbReference type="Proteomes" id="UP000623467"/>
    </source>
</evidence>
<dbReference type="SUPFAM" id="SSF54373">
    <property type="entry name" value="FAD-linked reductases, C-terminal domain"/>
    <property type="match status" value="1"/>
</dbReference>
<reference evidence="11" key="1">
    <citation type="submission" date="2020-05" db="EMBL/GenBank/DDBJ databases">
        <title>Mycena genomes resolve the evolution of fungal bioluminescence.</title>
        <authorList>
            <person name="Tsai I.J."/>
        </authorList>
    </citation>
    <scope>NUCLEOTIDE SEQUENCE</scope>
    <source>
        <strain evidence="11">160909Yilan</strain>
    </source>
</reference>
<evidence type="ECO:0000256" key="1">
    <source>
        <dbReference type="ARBA" id="ARBA00001974"/>
    </source>
</evidence>
<dbReference type="GO" id="GO:0016740">
    <property type="term" value="F:transferase activity"/>
    <property type="evidence" value="ECO:0007669"/>
    <property type="project" value="UniProtKB-KW"/>
</dbReference>
<evidence type="ECO:0000313" key="11">
    <source>
        <dbReference type="EMBL" id="KAF7345197.1"/>
    </source>
</evidence>
<dbReference type="SUPFAM" id="SSF51905">
    <property type="entry name" value="FAD/NAD(P)-binding domain"/>
    <property type="match status" value="1"/>
</dbReference>
<dbReference type="EMBL" id="JACAZH010000020">
    <property type="protein sequence ID" value="KAF7345197.1"/>
    <property type="molecule type" value="Genomic_DNA"/>
</dbReference>
<keyword evidence="4" id="KW-0285">Flavoprotein</keyword>
<dbReference type="Proteomes" id="UP000623467">
    <property type="component" value="Unassembled WGS sequence"/>
</dbReference>